<dbReference type="InterPro" id="IPR051611">
    <property type="entry name" value="ECF_transporter_component"/>
</dbReference>
<dbReference type="NCBIfam" id="TIGR02454">
    <property type="entry name" value="ECF_T_CbiQ"/>
    <property type="match status" value="1"/>
</dbReference>
<keyword evidence="3 6" id="KW-0812">Transmembrane</keyword>
<dbReference type="InterPro" id="IPR003339">
    <property type="entry name" value="ABC/ECF_trnsptr_transmembrane"/>
</dbReference>
<evidence type="ECO:0000256" key="4">
    <source>
        <dbReference type="ARBA" id="ARBA00022989"/>
    </source>
</evidence>
<dbReference type="GO" id="GO:0006824">
    <property type="term" value="P:cobalt ion transport"/>
    <property type="evidence" value="ECO:0007669"/>
    <property type="project" value="InterPro"/>
</dbReference>
<evidence type="ECO:0000313" key="7">
    <source>
        <dbReference type="EMBL" id="SDY42146.1"/>
    </source>
</evidence>
<dbReference type="Pfam" id="PF02361">
    <property type="entry name" value="CbiQ"/>
    <property type="match status" value="1"/>
</dbReference>
<keyword evidence="5 6" id="KW-0472">Membrane</keyword>
<evidence type="ECO:0000256" key="1">
    <source>
        <dbReference type="ARBA" id="ARBA00004651"/>
    </source>
</evidence>
<dbReference type="OrthoDB" id="9815246at2"/>
<dbReference type="Proteomes" id="UP000199515">
    <property type="component" value="Unassembled WGS sequence"/>
</dbReference>
<evidence type="ECO:0000256" key="2">
    <source>
        <dbReference type="ARBA" id="ARBA00022475"/>
    </source>
</evidence>
<reference evidence="7 8" key="1">
    <citation type="submission" date="2016-10" db="EMBL/GenBank/DDBJ databases">
        <authorList>
            <person name="de Groot N.N."/>
        </authorList>
    </citation>
    <scope>NUCLEOTIDE SEQUENCE [LARGE SCALE GENOMIC DNA]</scope>
    <source>
        <strain evidence="7 8">CPCC 202699</strain>
    </source>
</reference>
<protein>
    <submittedName>
        <fullName evidence="7">Cobalt/nickel transport system permease protein</fullName>
    </submittedName>
</protein>
<feature type="transmembrane region" description="Helical" evidence="6">
    <location>
        <begin position="152"/>
        <end position="174"/>
    </location>
</feature>
<accession>A0A1H3JQG6</accession>
<dbReference type="PANTHER" id="PTHR34857:SF2">
    <property type="entry name" value="SLL0384 PROTEIN"/>
    <property type="match status" value="1"/>
</dbReference>
<feature type="transmembrane region" description="Helical" evidence="6">
    <location>
        <begin position="194"/>
        <end position="214"/>
    </location>
</feature>
<feature type="transmembrane region" description="Helical" evidence="6">
    <location>
        <begin position="65"/>
        <end position="89"/>
    </location>
</feature>
<dbReference type="EMBL" id="FNON01000005">
    <property type="protein sequence ID" value="SDY42146.1"/>
    <property type="molecule type" value="Genomic_DNA"/>
</dbReference>
<dbReference type="PANTHER" id="PTHR34857">
    <property type="entry name" value="SLL0384 PROTEIN"/>
    <property type="match status" value="1"/>
</dbReference>
<comment type="subcellular location">
    <subcellularLocation>
        <location evidence="1">Cell membrane</location>
        <topology evidence="1">Multi-pass membrane protein</topology>
    </subcellularLocation>
</comment>
<name>A0A1H3JQG6_9PSEU</name>
<proteinExistence type="predicted"/>
<evidence type="ECO:0000256" key="3">
    <source>
        <dbReference type="ARBA" id="ARBA00022692"/>
    </source>
</evidence>
<keyword evidence="4 6" id="KW-1133">Transmembrane helix</keyword>
<sequence>MTAPAWLLEREPALCPCGCVGKRAKGSFVEKTLKGGASLLRQMLFSEDLARHNGFLQRLDPRLKIVTVFGLLIAVGFTHTPWLLGAFYLATLGLGALSGLPVLVSLKRVWLFVPIFTGIMVLPATLSLVTPGRIVLTLWHWNGRPQGFTAQGLNSAALIVLRVAVSVSLVVLLSSTTSWPRLLAGLRGLGVPRMFVQIVGMAYRYLFHLLTVVLEMYEARKARSVGRQRHDRAARRFVAASAGAVLGKAQYLAEEVHQAMVSRGYRG</sequence>
<evidence type="ECO:0000313" key="8">
    <source>
        <dbReference type="Proteomes" id="UP000199515"/>
    </source>
</evidence>
<keyword evidence="8" id="KW-1185">Reference proteome</keyword>
<dbReference type="InterPro" id="IPR012809">
    <property type="entry name" value="ECF_CbiQ"/>
</dbReference>
<evidence type="ECO:0000256" key="5">
    <source>
        <dbReference type="ARBA" id="ARBA00023136"/>
    </source>
</evidence>
<dbReference type="RefSeq" id="WP_091292783.1">
    <property type="nucleotide sequence ID" value="NZ_FNON01000005.1"/>
</dbReference>
<keyword evidence="2" id="KW-1003">Cell membrane</keyword>
<dbReference type="STRING" id="589385.SAMN05421504_105505"/>
<evidence type="ECO:0000256" key="6">
    <source>
        <dbReference type="SAM" id="Phobius"/>
    </source>
</evidence>
<feature type="transmembrane region" description="Helical" evidence="6">
    <location>
        <begin position="109"/>
        <end position="131"/>
    </location>
</feature>
<organism evidence="7 8">
    <name type="scientific">Amycolatopsis xylanica</name>
    <dbReference type="NCBI Taxonomy" id="589385"/>
    <lineage>
        <taxon>Bacteria</taxon>
        <taxon>Bacillati</taxon>
        <taxon>Actinomycetota</taxon>
        <taxon>Actinomycetes</taxon>
        <taxon>Pseudonocardiales</taxon>
        <taxon>Pseudonocardiaceae</taxon>
        <taxon>Amycolatopsis</taxon>
    </lineage>
</organism>
<dbReference type="CDD" id="cd16914">
    <property type="entry name" value="EcfT"/>
    <property type="match status" value="1"/>
</dbReference>
<gene>
    <name evidence="7" type="ORF">SAMN05421504_105505</name>
</gene>
<dbReference type="AlphaFoldDB" id="A0A1H3JQG6"/>
<dbReference type="GO" id="GO:0043190">
    <property type="term" value="C:ATP-binding cassette (ABC) transporter complex"/>
    <property type="evidence" value="ECO:0007669"/>
    <property type="project" value="InterPro"/>
</dbReference>